<comment type="caution">
    <text evidence="4">The sequence shown here is derived from an EMBL/GenBank/DDBJ whole genome shotgun (WGS) entry which is preliminary data.</text>
</comment>
<name>A0A1L8CRT2_9THEO</name>
<dbReference type="GO" id="GO:0032259">
    <property type="term" value="P:methylation"/>
    <property type="evidence" value="ECO:0007669"/>
    <property type="project" value="UniProtKB-KW"/>
</dbReference>
<keyword evidence="3 4" id="KW-0808">Transferase</keyword>
<keyword evidence="5" id="KW-1185">Reference proteome</keyword>
<evidence type="ECO:0000313" key="5">
    <source>
        <dbReference type="Proteomes" id="UP000187485"/>
    </source>
</evidence>
<comment type="similarity">
    <text evidence="1">Belongs to the MtrH family.</text>
</comment>
<dbReference type="PIRSF" id="PIRSF004960">
    <property type="entry name" value="MtrH_MtxH"/>
    <property type="match status" value="1"/>
</dbReference>
<keyword evidence="2 4" id="KW-0489">Methyltransferase</keyword>
<accession>A0A1L8CRT2</accession>
<evidence type="ECO:0000256" key="3">
    <source>
        <dbReference type="ARBA" id="ARBA00022679"/>
    </source>
</evidence>
<dbReference type="InterPro" id="IPR023467">
    <property type="entry name" value="MeTrfase_MtrH/MtxH"/>
</dbReference>
<sequence length="304" mass="33126">MLVNYHVLKIGDATIGGLFGSNTGLVVGSIFYDKHSLVSDPFSGEFDISRAAELVERVNKLSKRYGVQMAFDVIAATSEAMERFLEFISAHTSLPLIINATEAEVRIAGLEAAAKLGILNRSIYASLNEDTVDDELEALGRHRPAAVMILASDVSNPTPEGTCEMIENYYHPMLKEIGVVAPIVDVGTMDPPSIGLNIRQIQAVRERFGYPVGCAFSNCFPQWTSVKNLGREWVNLSLATALAVCRAAGADYLHYGIIEKAAIAAHVSGTAEVFYGFAAKELDGYKLPESHPLWNMFKFSGEME</sequence>
<organism evidence="4 5">
    <name type="scientific">Carboxydothermus pertinax</name>
    <dbReference type="NCBI Taxonomy" id="870242"/>
    <lineage>
        <taxon>Bacteria</taxon>
        <taxon>Bacillati</taxon>
        <taxon>Bacillota</taxon>
        <taxon>Clostridia</taxon>
        <taxon>Thermoanaerobacterales</taxon>
        <taxon>Thermoanaerobacteraceae</taxon>
        <taxon>Carboxydothermus</taxon>
    </lineage>
</organism>
<proteinExistence type="inferred from homology"/>
<dbReference type="GO" id="GO:0008168">
    <property type="term" value="F:methyltransferase activity"/>
    <property type="evidence" value="ECO:0007669"/>
    <property type="project" value="UniProtKB-KW"/>
</dbReference>
<dbReference type="Gene3D" id="3.20.20.20">
    <property type="entry name" value="Dihydropteroate synthase-like"/>
    <property type="match status" value="1"/>
</dbReference>
<dbReference type="NCBIfam" id="NF002142">
    <property type="entry name" value="PRK00979.1-1"/>
    <property type="match status" value="1"/>
</dbReference>
<dbReference type="InterPro" id="IPR011005">
    <property type="entry name" value="Dihydropteroate_synth-like_sf"/>
</dbReference>
<dbReference type="Proteomes" id="UP000187485">
    <property type="component" value="Unassembled WGS sequence"/>
</dbReference>
<dbReference type="GO" id="GO:0006730">
    <property type="term" value="P:one-carbon metabolic process"/>
    <property type="evidence" value="ECO:0007669"/>
    <property type="project" value="InterPro"/>
</dbReference>
<dbReference type="EMBL" id="BDJK01000003">
    <property type="protein sequence ID" value="GAV21632.1"/>
    <property type="molecule type" value="Genomic_DNA"/>
</dbReference>
<evidence type="ECO:0000256" key="2">
    <source>
        <dbReference type="ARBA" id="ARBA00022603"/>
    </source>
</evidence>
<dbReference type="SUPFAM" id="SSF51717">
    <property type="entry name" value="Dihydropteroate synthetase-like"/>
    <property type="match status" value="1"/>
</dbReference>
<evidence type="ECO:0000256" key="1">
    <source>
        <dbReference type="ARBA" id="ARBA00006230"/>
    </source>
</evidence>
<gene>
    <name evidence="4" type="ORF">cpu_01420</name>
</gene>
<dbReference type="Pfam" id="PF02007">
    <property type="entry name" value="MtrH"/>
    <property type="match status" value="1"/>
</dbReference>
<evidence type="ECO:0000313" key="4">
    <source>
        <dbReference type="EMBL" id="GAV21632.1"/>
    </source>
</evidence>
<protein>
    <submittedName>
        <fullName evidence="4">Tetrahydromethanopterin S-methyltransferase subunit H</fullName>
    </submittedName>
</protein>
<dbReference type="AlphaFoldDB" id="A0A1L8CRT2"/>
<dbReference type="STRING" id="870242.cpu_01420"/>
<reference evidence="5" key="1">
    <citation type="submission" date="2016-12" db="EMBL/GenBank/DDBJ databases">
        <title>Draft Genome Sequences od Carboxydothermus pertinax and islandicus, Hydrogenogenic Carboxydotrophic Bacteria.</title>
        <authorList>
            <person name="Fukuyama Y."/>
            <person name="Ohmae K."/>
            <person name="Yoneda Y."/>
            <person name="Yoshida T."/>
            <person name="Sako Y."/>
        </authorList>
    </citation>
    <scope>NUCLEOTIDE SEQUENCE [LARGE SCALE GENOMIC DNA]</scope>
    <source>
        <strain evidence="5">Ug1</strain>
    </source>
</reference>